<protein>
    <recommendedName>
        <fullName evidence="4">Protein regulator of cytokinesis 1</fullName>
    </recommendedName>
</protein>
<evidence type="ECO:0000313" key="2">
    <source>
        <dbReference type="EMBL" id="VBB33682.1"/>
    </source>
</evidence>
<keyword evidence="3" id="KW-1185">Reference proteome</keyword>
<dbReference type="OrthoDB" id="642895at2759"/>
<sequence length="556" mass="64542">MTKEGLSRRRVSVNFSTAEAVSSIRDTIDRLNELWDRINMEECMRCRRIEKFFLYISDLLNQMVADEEEMVEGIQGGIEEMNKQVEDLCKELHLPPISRTHMKPGSLALYRALHQDVRRLQSLKDDRLQGQKKLVEELAKLAVQTGDEIEDLPSSTAVCSDAAIARLQDRVSHLNELLTGRMENCKQWQVDMKRWYKQMGSTPSKELGKTFTTLDLDSSELVWDKHFMDEFESAFDEVKAEYNEWIEQACFDYTETLLRLNELWDLCHVPDVERNIAREFNPSIHTVHDIQQAKEQVKSLEKFLADRAEVYKKMKEWKDLWNEKVEFERRANDKSRYHNRGCELRTALKRQKFIANRLPIIQTELKEEVEKYESTHDNQILMDGLSPCEHIESIMEEYRINKELERKRKKQMEASTGSVSNISNMITPKKRGAPSAFATPCSSAKVAKVKPLTRFDQATLKTPGTLSNMKSVSSSTVSLHSVITPVRPPTVGPKTSSPLRSVDKETKKPLKRFNLPPLYKTPKNRAEKKVLWSKLNDPSWFVTWDVMIRDNSRHMA</sequence>
<dbReference type="STRING" id="6277.A0A498SUB4"/>
<accession>A0A498SUB4</accession>
<dbReference type="PANTHER" id="PTHR19321">
    <property type="entry name" value="PROTEIN REGULATOR OF CYTOKINESIS 1 PRC1-RELATED"/>
    <property type="match status" value="1"/>
</dbReference>
<name>A0A498SUB4_ACAVI</name>
<dbReference type="Gene3D" id="1.20.58.1520">
    <property type="match status" value="1"/>
</dbReference>
<dbReference type="EMBL" id="UPTC01002610">
    <property type="protein sequence ID" value="VBB33682.1"/>
    <property type="molecule type" value="Genomic_DNA"/>
</dbReference>
<gene>
    <name evidence="2" type="ORF">NAV_LOCUS8473</name>
</gene>
<dbReference type="PANTHER" id="PTHR19321:SF41">
    <property type="entry name" value="FASCETTO-RELATED"/>
    <property type="match status" value="1"/>
</dbReference>
<dbReference type="GO" id="GO:0008017">
    <property type="term" value="F:microtubule binding"/>
    <property type="evidence" value="ECO:0007669"/>
    <property type="project" value="InterPro"/>
</dbReference>
<organism evidence="2 3">
    <name type="scientific">Acanthocheilonema viteae</name>
    <name type="common">Filarial nematode worm</name>
    <name type="synonym">Dipetalonema viteae</name>
    <dbReference type="NCBI Taxonomy" id="6277"/>
    <lineage>
        <taxon>Eukaryota</taxon>
        <taxon>Metazoa</taxon>
        <taxon>Ecdysozoa</taxon>
        <taxon>Nematoda</taxon>
        <taxon>Chromadorea</taxon>
        <taxon>Rhabditida</taxon>
        <taxon>Spirurina</taxon>
        <taxon>Spiruromorpha</taxon>
        <taxon>Filarioidea</taxon>
        <taxon>Onchocercidae</taxon>
        <taxon>Acanthocheilonema</taxon>
    </lineage>
</organism>
<proteinExistence type="predicted"/>
<evidence type="ECO:0000256" key="1">
    <source>
        <dbReference type="SAM" id="MobiDB-lite"/>
    </source>
</evidence>
<feature type="compositionally biased region" description="Polar residues" evidence="1">
    <location>
        <begin position="413"/>
        <end position="426"/>
    </location>
</feature>
<dbReference type="GO" id="GO:0051256">
    <property type="term" value="P:mitotic spindle midzone assembly"/>
    <property type="evidence" value="ECO:0007669"/>
    <property type="project" value="TreeGrafter"/>
</dbReference>
<dbReference type="Proteomes" id="UP000276991">
    <property type="component" value="Unassembled WGS sequence"/>
</dbReference>
<feature type="region of interest" description="Disordered" evidence="1">
    <location>
        <begin position="411"/>
        <end position="438"/>
    </location>
</feature>
<dbReference type="AlphaFoldDB" id="A0A498SUB4"/>
<dbReference type="GO" id="GO:0005737">
    <property type="term" value="C:cytoplasm"/>
    <property type="evidence" value="ECO:0007669"/>
    <property type="project" value="TreeGrafter"/>
</dbReference>
<dbReference type="Pfam" id="PF03999">
    <property type="entry name" value="MAP65_ASE1"/>
    <property type="match status" value="1"/>
</dbReference>
<feature type="region of interest" description="Disordered" evidence="1">
    <location>
        <begin position="484"/>
        <end position="504"/>
    </location>
</feature>
<dbReference type="GO" id="GO:1990023">
    <property type="term" value="C:mitotic spindle midzone"/>
    <property type="evidence" value="ECO:0007669"/>
    <property type="project" value="TreeGrafter"/>
</dbReference>
<dbReference type="InterPro" id="IPR007145">
    <property type="entry name" value="MAP65_Ase1_PRC1"/>
</dbReference>
<reference evidence="2 3" key="1">
    <citation type="submission" date="2018-08" db="EMBL/GenBank/DDBJ databases">
        <authorList>
            <person name="Laetsch R D."/>
            <person name="Stevens L."/>
            <person name="Kumar S."/>
            <person name="Blaxter L. M."/>
        </authorList>
    </citation>
    <scope>NUCLEOTIDE SEQUENCE [LARGE SCALE GENOMIC DNA]</scope>
</reference>
<evidence type="ECO:0008006" key="4">
    <source>
        <dbReference type="Google" id="ProtNLM"/>
    </source>
</evidence>
<evidence type="ECO:0000313" key="3">
    <source>
        <dbReference type="Proteomes" id="UP000276991"/>
    </source>
</evidence>